<evidence type="ECO:0000256" key="9">
    <source>
        <dbReference type="ARBA" id="ARBA00023163"/>
    </source>
</evidence>
<dbReference type="FunFam" id="2.10.109.10:FF:000001">
    <property type="entry name" value="LexA repressor"/>
    <property type="match status" value="1"/>
</dbReference>
<keyword evidence="4 12" id="KW-0227">DNA damage</keyword>
<dbReference type="InterPro" id="IPR015927">
    <property type="entry name" value="Peptidase_S24_S26A/B/C"/>
</dbReference>
<comment type="caution">
    <text evidence="12">Lacks conserved residue(s) required for the propagation of feature annotation.</text>
</comment>
<evidence type="ECO:0000256" key="4">
    <source>
        <dbReference type="ARBA" id="ARBA00022763"/>
    </source>
</evidence>
<dbReference type="EC" id="3.4.21.88" evidence="12"/>
<feature type="site" description="Cleavage; by autolysis" evidence="12">
    <location>
        <begin position="87"/>
        <end position="88"/>
    </location>
</feature>
<dbReference type="Pfam" id="PF00717">
    <property type="entry name" value="Peptidase_S24"/>
    <property type="match status" value="1"/>
</dbReference>
<keyword evidence="5 12" id="KW-0378">Hydrolase</keyword>
<evidence type="ECO:0000256" key="5">
    <source>
        <dbReference type="ARBA" id="ARBA00022801"/>
    </source>
</evidence>
<feature type="active site" description="For autocatalytic cleavage activity" evidence="12">
    <location>
        <position position="159"/>
    </location>
</feature>
<keyword evidence="17" id="KW-1185">Reference proteome</keyword>
<dbReference type="GO" id="GO:0045892">
    <property type="term" value="P:negative regulation of DNA-templated transcription"/>
    <property type="evidence" value="ECO:0007669"/>
    <property type="project" value="UniProtKB-UniRule"/>
</dbReference>
<sequence length="199" mass="22184">MKNLTKRQSEVLDFIKVFIDSHKYPPTIREIAGNFEISVKGAYDHVKALEKKDVISCDTNRSRAIEIRSSGSDEEMISIPVLGNVAAGLPLMASENFDGYINLPSGILKQGDFFALYVKGDSMINAGILDGDTAIIKQKSTAENGEIIVALIDDSVTLKRFYKESSRVKLMAENDDYSPIYTQNIRILGKLVKILRDYE</sequence>
<dbReference type="InterPro" id="IPR036286">
    <property type="entry name" value="LexA/Signal_pep-like_sf"/>
</dbReference>
<evidence type="ECO:0000256" key="3">
    <source>
        <dbReference type="ARBA" id="ARBA00022705"/>
    </source>
</evidence>
<dbReference type="InterPro" id="IPR039418">
    <property type="entry name" value="LexA-like"/>
</dbReference>
<dbReference type="InterPro" id="IPR036390">
    <property type="entry name" value="WH_DNA-bd_sf"/>
</dbReference>
<dbReference type="InterPro" id="IPR006199">
    <property type="entry name" value="LexA_DNA-bd_dom"/>
</dbReference>
<dbReference type="InterPro" id="IPR006197">
    <property type="entry name" value="Peptidase_S24_LexA"/>
</dbReference>
<evidence type="ECO:0000256" key="1">
    <source>
        <dbReference type="ARBA" id="ARBA00007484"/>
    </source>
</evidence>
<dbReference type="GO" id="GO:0003677">
    <property type="term" value="F:DNA binding"/>
    <property type="evidence" value="ECO:0007669"/>
    <property type="project" value="UniProtKB-UniRule"/>
</dbReference>
<evidence type="ECO:0000256" key="7">
    <source>
        <dbReference type="ARBA" id="ARBA00023015"/>
    </source>
</evidence>
<evidence type="ECO:0000313" key="17">
    <source>
        <dbReference type="Proteomes" id="UP000587760"/>
    </source>
</evidence>
<dbReference type="Pfam" id="PF01726">
    <property type="entry name" value="LexA_DNA_bind"/>
    <property type="match status" value="1"/>
</dbReference>
<protein>
    <recommendedName>
        <fullName evidence="12">LexA repressor</fullName>
        <ecNumber evidence="12">3.4.21.88</ecNumber>
    </recommendedName>
</protein>
<dbReference type="SUPFAM" id="SSF46785">
    <property type="entry name" value="Winged helix' DNA-binding domain"/>
    <property type="match status" value="1"/>
</dbReference>
<evidence type="ECO:0000256" key="12">
    <source>
        <dbReference type="HAMAP-Rule" id="MF_00015"/>
    </source>
</evidence>
<dbReference type="HAMAP" id="MF_00015">
    <property type="entry name" value="LexA"/>
    <property type="match status" value="1"/>
</dbReference>
<keyword evidence="8 12" id="KW-0238">DNA-binding</keyword>
<dbReference type="SUPFAM" id="SSF51306">
    <property type="entry name" value="LexA/Signal peptidase"/>
    <property type="match status" value="1"/>
</dbReference>
<dbReference type="InterPro" id="IPR006200">
    <property type="entry name" value="LexA"/>
</dbReference>
<evidence type="ECO:0000256" key="10">
    <source>
        <dbReference type="ARBA" id="ARBA00023204"/>
    </source>
</evidence>
<dbReference type="PANTHER" id="PTHR33516:SF2">
    <property type="entry name" value="LEXA REPRESSOR-RELATED"/>
    <property type="match status" value="1"/>
</dbReference>
<dbReference type="GO" id="GO:0004252">
    <property type="term" value="F:serine-type endopeptidase activity"/>
    <property type="evidence" value="ECO:0007669"/>
    <property type="project" value="UniProtKB-UniRule"/>
</dbReference>
<gene>
    <name evidence="12" type="primary">lexA</name>
    <name evidence="16" type="ORF">HNR50_004002</name>
</gene>
<dbReference type="PRINTS" id="PR00726">
    <property type="entry name" value="LEXASERPTASE"/>
</dbReference>
<feature type="domain" description="Peptidase S24/S26A/S26B/S26C" evidence="14">
    <location>
        <begin position="80"/>
        <end position="192"/>
    </location>
</feature>
<keyword evidence="11 12" id="KW-0742">SOS response</keyword>
<keyword evidence="2 12" id="KW-0678">Repressor</keyword>
<dbReference type="EMBL" id="JACHGJ010000011">
    <property type="protein sequence ID" value="MBB6482309.1"/>
    <property type="molecule type" value="Genomic_DNA"/>
</dbReference>
<dbReference type="GO" id="GO:0006508">
    <property type="term" value="P:proteolysis"/>
    <property type="evidence" value="ECO:0007669"/>
    <property type="project" value="InterPro"/>
</dbReference>
<name>A0A841RHR5_9SPIO</name>
<reference evidence="16 17" key="1">
    <citation type="submission" date="2020-08" db="EMBL/GenBank/DDBJ databases">
        <title>Genomic Encyclopedia of Type Strains, Phase IV (KMG-IV): sequencing the most valuable type-strain genomes for metagenomic binning, comparative biology and taxonomic classification.</title>
        <authorList>
            <person name="Goeker M."/>
        </authorList>
    </citation>
    <scope>NUCLEOTIDE SEQUENCE [LARGE SCALE GENOMIC DNA]</scope>
    <source>
        <strain evidence="16 17">DSM 2461</strain>
    </source>
</reference>
<comment type="subunit">
    <text evidence="12">Homodimer.</text>
</comment>
<dbReference type="RefSeq" id="WP_184748546.1">
    <property type="nucleotide sequence ID" value="NZ_JACHGJ010000011.1"/>
</dbReference>
<dbReference type="AlphaFoldDB" id="A0A841RHR5"/>
<comment type="catalytic activity">
    <reaction evidence="12">
        <text>Hydrolysis of Ala-|-Gly bond in repressor LexA.</text>
        <dbReference type="EC" id="3.4.21.88"/>
    </reaction>
</comment>
<accession>A0A841RHR5</accession>
<evidence type="ECO:0000256" key="13">
    <source>
        <dbReference type="RuleBase" id="RU003991"/>
    </source>
</evidence>
<dbReference type="GO" id="GO:0006281">
    <property type="term" value="P:DNA repair"/>
    <property type="evidence" value="ECO:0007669"/>
    <property type="project" value="UniProtKB-UniRule"/>
</dbReference>
<keyword evidence="9 12" id="KW-0804">Transcription</keyword>
<dbReference type="Proteomes" id="UP000587760">
    <property type="component" value="Unassembled WGS sequence"/>
</dbReference>
<evidence type="ECO:0000256" key="2">
    <source>
        <dbReference type="ARBA" id="ARBA00022491"/>
    </source>
</evidence>
<dbReference type="Gene3D" id="2.10.109.10">
    <property type="entry name" value="Umud Fragment, subunit A"/>
    <property type="match status" value="1"/>
</dbReference>
<dbReference type="CDD" id="cd06529">
    <property type="entry name" value="S24_LexA-like"/>
    <property type="match status" value="1"/>
</dbReference>
<comment type="function">
    <text evidence="12">Represses a number of genes involved in the response to DNA damage (SOS response), including recA and lexA. In the presence of single-stranded DNA, RecA interacts with LexA causing an autocatalytic cleavage which disrupts the DNA-binding part of LexA, leading to derepression of the SOS regulon and eventually DNA repair.</text>
</comment>
<organism evidence="16 17">
    <name type="scientific">Spirochaeta isovalerica</name>
    <dbReference type="NCBI Taxonomy" id="150"/>
    <lineage>
        <taxon>Bacteria</taxon>
        <taxon>Pseudomonadati</taxon>
        <taxon>Spirochaetota</taxon>
        <taxon>Spirochaetia</taxon>
        <taxon>Spirochaetales</taxon>
        <taxon>Spirochaetaceae</taxon>
        <taxon>Spirochaeta</taxon>
    </lineage>
</organism>
<comment type="caution">
    <text evidence="16">The sequence shown here is derived from an EMBL/GenBank/DDBJ whole genome shotgun (WGS) entry which is preliminary data.</text>
</comment>
<keyword evidence="6 12" id="KW-0068">Autocatalytic cleavage</keyword>
<keyword evidence="7 12" id="KW-0805">Transcription regulation</keyword>
<feature type="domain" description="LexA repressor DNA-binding" evidence="15">
    <location>
        <begin position="1"/>
        <end position="64"/>
    </location>
</feature>
<keyword evidence="10 12" id="KW-0234">DNA repair</keyword>
<dbReference type="PANTHER" id="PTHR33516">
    <property type="entry name" value="LEXA REPRESSOR"/>
    <property type="match status" value="1"/>
</dbReference>
<evidence type="ECO:0000259" key="15">
    <source>
        <dbReference type="Pfam" id="PF01726"/>
    </source>
</evidence>
<evidence type="ECO:0000256" key="6">
    <source>
        <dbReference type="ARBA" id="ARBA00022813"/>
    </source>
</evidence>
<evidence type="ECO:0000313" key="16">
    <source>
        <dbReference type="EMBL" id="MBB6482309.1"/>
    </source>
</evidence>
<dbReference type="InterPro" id="IPR036388">
    <property type="entry name" value="WH-like_DNA-bd_sf"/>
</dbReference>
<evidence type="ECO:0000259" key="14">
    <source>
        <dbReference type="Pfam" id="PF00717"/>
    </source>
</evidence>
<dbReference type="GO" id="GO:0006260">
    <property type="term" value="P:DNA replication"/>
    <property type="evidence" value="ECO:0007669"/>
    <property type="project" value="UniProtKB-UniRule"/>
</dbReference>
<dbReference type="InterPro" id="IPR050077">
    <property type="entry name" value="LexA_repressor"/>
</dbReference>
<evidence type="ECO:0000256" key="11">
    <source>
        <dbReference type="ARBA" id="ARBA00023236"/>
    </source>
</evidence>
<dbReference type="GO" id="GO:0009432">
    <property type="term" value="P:SOS response"/>
    <property type="evidence" value="ECO:0007669"/>
    <property type="project" value="UniProtKB-UniRule"/>
</dbReference>
<dbReference type="Gene3D" id="1.10.10.10">
    <property type="entry name" value="Winged helix-like DNA-binding domain superfamily/Winged helix DNA-binding domain"/>
    <property type="match status" value="1"/>
</dbReference>
<dbReference type="NCBIfam" id="TIGR00498">
    <property type="entry name" value="lexA"/>
    <property type="match status" value="1"/>
</dbReference>
<keyword evidence="3 12" id="KW-0235">DNA replication</keyword>
<evidence type="ECO:0000256" key="8">
    <source>
        <dbReference type="ARBA" id="ARBA00023125"/>
    </source>
</evidence>
<feature type="active site" description="For autocatalytic cleavage activity" evidence="12">
    <location>
        <position position="122"/>
    </location>
</feature>
<proteinExistence type="inferred from homology"/>
<comment type="similarity">
    <text evidence="1 12 13">Belongs to the peptidase S24 family.</text>
</comment>